<reference evidence="2" key="1">
    <citation type="submission" date="2024-05" db="EMBL/GenBank/DDBJ databases">
        <title>Isolation and characterization of Sporomusa carbonis sp. nov., a carboxydotrophic hydrogenogen in the genus of Sporomusa isolated from a charcoal burning pile.</title>
        <authorList>
            <person name="Boeer T."/>
            <person name="Rosenbaum F."/>
            <person name="Eysell L."/>
            <person name="Mueller V."/>
            <person name="Daniel R."/>
            <person name="Poehlein A."/>
        </authorList>
    </citation>
    <scope>NUCLEOTIDE SEQUENCE [LARGE SCALE GENOMIC DNA]</scope>
    <source>
        <strain evidence="2">DSM 10669</strain>
    </source>
</reference>
<evidence type="ECO:0000313" key="3">
    <source>
        <dbReference type="Proteomes" id="UP000216752"/>
    </source>
</evidence>
<evidence type="ECO:0000313" key="2">
    <source>
        <dbReference type="EMBL" id="XFO67577.1"/>
    </source>
</evidence>
<name>A0ABZ3IPC9_9FIRM</name>
<evidence type="ECO:0000256" key="1">
    <source>
        <dbReference type="SAM" id="Phobius"/>
    </source>
</evidence>
<keyword evidence="3" id="KW-1185">Reference proteome</keyword>
<dbReference type="Proteomes" id="UP000216752">
    <property type="component" value="Chromosome"/>
</dbReference>
<keyword evidence="1" id="KW-0812">Transmembrane</keyword>
<accession>A0ABZ3IPC9</accession>
<protein>
    <submittedName>
        <fullName evidence="2">Uncharacterized protein</fullName>
    </submittedName>
</protein>
<keyword evidence="1" id="KW-0472">Membrane</keyword>
<feature type="transmembrane region" description="Helical" evidence="1">
    <location>
        <begin position="21"/>
        <end position="47"/>
    </location>
</feature>
<gene>
    <name evidence="2" type="ORF">SPSIL_037960</name>
</gene>
<sequence length="58" mass="6430">MQRKYGIRKQPLGAILRMLTVFLKLAPLSISQLLLAAGIACVAVLWYEIVKFVKVSIG</sequence>
<proteinExistence type="predicted"/>
<dbReference type="EMBL" id="CP155573">
    <property type="protein sequence ID" value="XFO67577.1"/>
    <property type="molecule type" value="Genomic_DNA"/>
</dbReference>
<keyword evidence="1" id="KW-1133">Transmembrane helix</keyword>
<organism evidence="2 3">
    <name type="scientific">Sporomusa silvacetica DSM 10669</name>
    <dbReference type="NCBI Taxonomy" id="1123289"/>
    <lineage>
        <taxon>Bacteria</taxon>
        <taxon>Bacillati</taxon>
        <taxon>Bacillota</taxon>
        <taxon>Negativicutes</taxon>
        <taxon>Selenomonadales</taxon>
        <taxon>Sporomusaceae</taxon>
        <taxon>Sporomusa</taxon>
    </lineage>
</organism>